<evidence type="ECO:0000256" key="1">
    <source>
        <dbReference type="ARBA" id="ARBA00022722"/>
    </source>
</evidence>
<dbReference type="EMBL" id="RJJQ01000032">
    <property type="protein sequence ID" value="RNI17224.1"/>
    <property type="molecule type" value="Genomic_DNA"/>
</dbReference>
<keyword evidence="3" id="KW-0378">Hydrolase</keyword>
<gene>
    <name evidence="6" type="ORF">EFY87_19495</name>
</gene>
<keyword evidence="4" id="KW-0460">Magnesium</keyword>
<protein>
    <submittedName>
        <fullName evidence="6">Nucleotide-binding protein</fullName>
    </submittedName>
</protein>
<comment type="caution">
    <text evidence="6">The sequence shown here is derived from an EMBL/GenBank/DDBJ whole genome shotgun (WGS) entry which is preliminary data.</text>
</comment>
<evidence type="ECO:0000259" key="5">
    <source>
        <dbReference type="Pfam" id="PF10130"/>
    </source>
</evidence>
<evidence type="ECO:0000313" key="7">
    <source>
        <dbReference type="Proteomes" id="UP000271678"/>
    </source>
</evidence>
<evidence type="ECO:0000256" key="2">
    <source>
        <dbReference type="ARBA" id="ARBA00022723"/>
    </source>
</evidence>
<dbReference type="InterPro" id="IPR029060">
    <property type="entry name" value="PIN-like_dom_sf"/>
</dbReference>
<organism evidence="6 7">
    <name type="scientific">Flexivirga caeni</name>
    <dbReference type="NCBI Taxonomy" id="2294115"/>
    <lineage>
        <taxon>Bacteria</taxon>
        <taxon>Bacillati</taxon>
        <taxon>Actinomycetota</taxon>
        <taxon>Actinomycetes</taxon>
        <taxon>Micrococcales</taxon>
        <taxon>Dermacoccaceae</taxon>
        <taxon>Flexivirga</taxon>
    </lineage>
</organism>
<proteinExistence type="predicted"/>
<accession>A0A3M9LVA6</accession>
<dbReference type="Pfam" id="PF10130">
    <property type="entry name" value="PIN_2"/>
    <property type="match status" value="1"/>
</dbReference>
<keyword evidence="2" id="KW-0479">Metal-binding</keyword>
<dbReference type="Proteomes" id="UP000271678">
    <property type="component" value="Unassembled WGS sequence"/>
</dbReference>
<dbReference type="GO" id="GO:0046872">
    <property type="term" value="F:metal ion binding"/>
    <property type="evidence" value="ECO:0007669"/>
    <property type="project" value="UniProtKB-KW"/>
</dbReference>
<evidence type="ECO:0000256" key="4">
    <source>
        <dbReference type="ARBA" id="ARBA00022842"/>
    </source>
</evidence>
<dbReference type="GO" id="GO:0016787">
    <property type="term" value="F:hydrolase activity"/>
    <property type="evidence" value="ECO:0007669"/>
    <property type="project" value="UniProtKB-KW"/>
</dbReference>
<sequence>MQHRRLVIDANILIRAVLGRRVKETLASHAAEVDFFAPEVAFDDAEEHLPAVLTKFNRTAEIEAALALLNQLRSIVAAIPEDAFLNIKDEALARIQRDPDDWPVLAVAMLLDCPIWTEDNDFFGTGVPTWTTDRIGIYLNPPTSG</sequence>
<feature type="domain" description="PIN" evidence="5">
    <location>
        <begin position="7"/>
        <end position="139"/>
    </location>
</feature>
<evidence type="ECO:0000313" key="6">
    <source>
        <dbReference type="EMBL" id="RNI17224.1"/>
    </source>
</evidence>
<reference evidence="6 7" key="1">
    <citation type="submission" date="2018-11" db="EMBL/GenBank/DDBJ databases">
        <title>Draft genome of Simplicispira Flexivirga sp. BO-16.</title>
        <authorList>
            <person name="Im W.T."/>
        </authorList>
    </citation>
    <scope>NUCLEOTIDE SEQUENCE [LARGE SCALE GENOMIC DNA]</scope>
    <source>
        <strain evidence="6 7">BO-16</strain>
    </source>
</reference>
<dbReference type="OrthoDB" id="68993at2"/>
<dbReference type="InterPro" id="IPR002716">
    <property type="entry name" value="PIN_dom"/>
</dbReference>
<dbReference type="AlphaFoldDB" id="A0A3M9LVA6"/>
<name>A0A3M9LVA6_9MICO</name>
<dbReference type="RefSeq" id="WP_123273151.1">
    <property type="nucleotide sequence ID" value="NZ_RJJQ01000032.1"/>
</dbReference>
<keyword evidence="1" id="KW-0540">Nuclease</keyword>
<dbReference type="GO" id="GO:0004518">
    <property type="term" value="F:nuclease activity"/>
    <property type="evidence" value="ECO:0007669"/>
    <property type="project" value="UniProtKB-KW"/>
</dbReference>
<evidence type="ECO:0000256" key="3">
    <source>
        <dbReference type="ARBA" id="ARBA00022801"/>
    </source>
</evidence>
<keyword evidence="7" id="KW-1185">Reference proteome</keyword>
<dbReference type="SUPFAM" id="SSF88723">
    <property type="entry name" value="PIN domain-like"/>
    <property type="match status" value="1"/>
</dbReference>